<dbReference type="PANTHER" id="PTHR35010:SF2">
    <property type="entry name" value="BLL4672 PROTEIN"/>
    <property type="match status" value="1"/>
</dbReference>
<sequence length="297" mass="32858">MDQRTELSEFLRTRRARLQPEDVGLPRHSGRRRVPGLRREELAQLAGVSVAYYVRLEQGHGQNVSTAVLDAIAGALRLNAAERAHLSHLVKPKAKRSRGAGRPQRVRPALQQLLDAMEGIPAYVAGRRLDVIGWNRMACALLGDYAALPLEQRNIAWQVFLDPAARELYVDWESKAADIVAYLRLDAGCHPDDPLLASLIGELSVKSEEFRQLWATHDVQDKGFGVKRLQHPVVGPLTLSYETLRLPADPDQQLIVYHAEPGSASEESLRLLGSWAADPVAVEPVTKDTARQRDAGG</sequence>
<dbReference type="InterPro" id="IPR001387">
    <property type="entry name" value="Cro/C1-type_HTH"/>
</dbReference>
<dbReference type="Pfam" id="PF17765">
    <property type="entry name" value="MLTR_LBD"/>
    <property type="match status" value="1"/>
</dbReference>
<dbReference type="CDD" id="cd00093">
    <property type="entry name" value="HTH_XRE"/>
    <property type="match status" value="1"/>
</dbReference>
<dbReference type="Gene3D" id="3.30.450.180">
    <property type="match status" value="1"/>
</dbReference>
<keyword evidence="3" id="KW-1185">Reference proteome</keyword>
<evidence type="ECO:0000259" key="1">
    <source>
        <dbReference type="PROSITE" id="PS50943"/>
    </source>
</evidence>
<dbReference type="SMART" id="SM00530">
    <property type="entry name" value="HTH_XRE"/>
    <property type="match status" value="1"/>
</dbReference>
<dbReference type="Proteomes" id="UP001596139">
    <property type="component" value="Unassembled WGS sequence"/>
</dbReference>
<reference evidence="3" key="1">
    <citation type="journal article" date="2019" name="Int. J. Syst. Evol. Microbiol.">
        <title>The Global Catalogue of Microorganisms (GCM) 10K type strain sequencing project: providing services to taxonomists for standard genome sequencing and annotation.</title>
        <authorList>
            <consortium name="The Broad Institute Genomics Platform"/>
            <consortium name="The Broad Institute Genome Sequencing Center for Infectious Disease"/>
            <person name="Wu L."/>
            <person name="Ma J."/>
        </authorList>
    </citation>
    <scope>NUCLEOTIDE SEQUENCE [LARGE SCALE GENOMIC DNA]</scope>
    <source>
        <strain evidence="3">CGMCC 1.15180</strain>
    </source>
</reference>
<dbReference type="Gene3D" id="1.10.260.40">
    <property type="entry name" value="lambda repressor-like DNA-binding domains"/>
    <property type="match status" value="1"/>
</dbReference>
<dbReference type="RefSeq" id="WP_031049592.1">
    <property type="nucleotide sequence ID" value="NZ_JBHSPX010000006.1"/>
</dbReference>
<name>A0ABW1MNI4_9ACTN</name>
<protein>
    <submittedName>
        <fullName evidence="2">Helix-turn-helix domain-containing protein</fullName>
    </submittedName>
</protein>
<dbReference type="PROSITE" id="PS50943">
    <property type="entry name" value="HTH_CROC1"/>
    <property type="match status" value="1"/>
</dbReference>
<evidence type="ECO:0000313" key="3">
    <source>
        <dbReference type="Proteomes" id="UP001596139"/>
    </source>
</evidence>
<dbReference type="EMBL" id="JBHSPX010000006">
    <property type="protein sequence ID" value="MFC6064823.1"/>
    <property type="molecule type" value="Genomic_DNA"/>
</dbReference>
<gene>
    <name evidence="2" type="ORF">ACFP4F_20040</name>
</gene>
<dbReference type="SUPFAM" id="SSF47413">
    <property type="entry name" value="lambda repressor-like DNA-binding domains"/>
    <property type="match status" value="1"/>
</dbReference>
<dbReference type="Pfam" id="PF13560">
    <property type="entry name" value="HTH_31"/>
    <property type="match status" value="1"/>
</dbReference>
<organism evidence="2 3">
    <name type="scientific">Streptomyces ochraceiscleroticus</name>
    <dbReference type="NCBI Taxonomy" id="47761"/>
    <lineage>
        <taxon>Bacteria</taxon>
        <taxon>Bacillati</taxon>
        <taxon>Actinomycetota</taxon>
        <taxon>Actinomycetes</taxon>
        <taxon>Kitasatosporales</taxon>
        <taxon>Streptomycetaceae</taxon>
        <taxon>Streptomyces</taxon>
    </lineage>
</organism>
<dbReference type="InterPro" id="IPR010982">
    <property type="entry name" value="Lambda_DNA-bd_dom_sf"/>
</dbReference>
<dbReference type="PANTHER" id="PTHR35010">
    <property type="entry name" value="BLL4672 PROTEIN-RELATED"/>
    <property type="match status" value="1"/>
</dbReference>
<comment type="caution">
    <text evidence="2">The sequence shown here is derived from an EMBL/GenBank/DDBJ whole genome shotgun (WGS) entry which is preliminary data.</text>
</comment>
<proteinExistence type="predicted"/>
<accession>A0ABW1MNI4</accession>
<feature type="domain" description="HTH cro/C1-type" evidence="1">
    <location>
        <begin position="36"/>
        <end position="83"/>
    </location>
</feature>
<dbReference type="InterPro" id="IPR041413">
    <property type="entry name" value="MLTR_LBD"/>
</dbReference>
<evidence type="ECO:0000313" key="2">
    <source>
        <dbReference type="EMBL" id="MFC6064823.1"/>
    </source>
</evidence>